<dbReference type="EMBL" id="SMGQ01000015">
    <property type="protein sequence ID" value="TCK90584.1"/>
    <property type="molecule type" value="Genomic_DNA"/>
</dbReference>
<feature type="transmembrane region" description="Helical" evidence="1">
    <location>
        <begin position="248"/>
        <end position="268"/>
    </location>
</feature>
<feature type="transmembrane region" description="Helical" evidence="1">
    <location>
        <begin position="25"/>
        <end position="47"/>
    </location>
</feature>
<evidence type="ECO:0000313" key="2">
    <source>
        <dbReference type="EMBL" id="TCK90584.1"/>
    </source>
</evidence>
<keyword evidence="1" id="KW-1133">Transmembrane helix</keyword>
<organism evidence="2 3">
    <name type="scientific">Natranaerovirga hydrolytica</name>
    <dbReference type="NCBI Taxonomy" id="680378"/>
    <lineage>
        <taxon>Bacteria</taxon>
        <taxon>Bacillati</taxon>
        <taxon>Bacillota</taxon>
        <taxon>Clostridia</taxon>
        <taxon>Lachnospirales</taxon>
        <taxon>Natranaerovirgaceae</taxon>
        <taxon>Natranaerovirga</taxon>
    </lineage>
</organism>
<name>A0A4R1MHH2_9FIRM</name>
<dbReference type="Proteomes" id="UP000294545">
    <property type="component" value="Unassembled WGS sequence"/>
</dbReference>
<feature type="transmembrane region" description="Helical" evidence="1">
    <location>
        <begin position="218"/>
        <end position="242"/>
    </location>
</feature>
<dbReference type="AlphaFoldDB" id="A0A4R1MHH2"/>
<dbReference type="RefSeq" id="WP_132283029.1">
    <property type="nucleotide sequence ID" value="NZ_SMGQ01000015.1"/>
</dbReference>
<gene>
    <name evidence="2" type="ORF">EDC19_2353</name>
</gene>
<evidence type="ECO:0000313" key="3">
    <source>
        <dbReference type="Proteomes" id="UP000294545"/>
    </source>
</evidence>
<feature type="transmembrane region" description="Helical" evidence="1">
    <location>
        <begin position="53"/>
        <end position="78"/>
    </location>
</feature>
<sequence length="311" mass="35591">MLSTLLEIREIFILYYKRFEKQIVIFLKFLTILITLSRINSAMGYAAVLNRGLVTLALSLVLSVLPGSWVVFVLGLIIITHLAFVSIEAALIVGVLLFVLYFMFINLFPKMGYYIIATPLLFSLNLPYAVPIFAGIFSNPMTIIPVSIGVIIYYFSGVLSNIIRIQPDEIADMPIVIMQMYQEIIDALFSNQALIYTVIVFALIIILTYIMTRLSIDYIWYISIITAGIVNFILFLIGNLVFDVSVGILGLFIQTVFSIIIVMIMQFFRCVLDYNRTESVQYEDEDYYYYVKAIPKIKISKSKRSIQKIRE</sequence>
<feature type="transmembrane region" description="Helical" evidence="1">
    <location>
        <begin position="111"/>
        <end position="130"/>
    </location>
</feature>
<keyword evidence="3" id="KW-1185">Reference proteome</keyword>
<feature type="transmembrane region" description="Helical" evidence="1">
    <location>
        <begin position="85"/>
        <end position="105"/>
    </location>
</feature>
<evidence type="ECO:0000256" key="1">
    <source>
        <dbReference type="SAM" id="Phobius"/>
    </source>
</evidence>
<keyword evidence="1" id="KW-0812">Transmembrane</keyword>
<protein>
    <submittedName>
        <fullName evidence="2">Uncharacterized protein</fullName>
    </submittedName>
</protein>
<proteinExistence type="predicted"/>
<comment type="caution">
    <text evidence="2">The sequence shown here is derived from an EMBL/GenBank/DDBJ whole genome shotgun (WGS) entry which is preliminary data.</text>
</comment>
<keyword evidence="1" id="KW-0472">Membrane</keyword>
<feature type="transmembrane region" description="Helical" evidence="1">
    <location>
        <begin position="193"/>
        <end position="211"/>
    </location>
</feature>
<accession>A0A4R1MHH2</accession>
<feature type="transmembrane region" description="Helical" evidence="1">
    <location>
        <begin position="142"/>
        <end position="163"/>
    </location>
</feature>
<dbReference type="OrthoDB" id="1766220at2"/>
<reference evidence="2 3" key="1">
    <citation type="submission" date="2019-03" db="EMBL/GenBank/DDBJ databases">
        <title>Genomic Encyclopedia of Type Strains, Phase IV (KMG-IV): sequencing the most valuable type-strain genomes for metagenomic binning, comparative biology and taxonomic classification.</title>
        <authorList>
            <person name="Goeker M."/>
        </authorList>
    </citation>
    <scope>NUCLEOTIDE SEQUENCE [LARGE SCALE GENOMIC DNA]</scope>
    <source>
        <strain evidence="2 3">DSM 24176</strain>
    </source>
</reference>